<dbReference type="CDD" id="cd07199">
    <property type="entry name" value="Pat17_PNPLA8_PNPLA9_like"/>
    <property type="match status" value="1"/>
</dbReference>
<dbReference type="EMBL" id="CAJVQB010006540">
    <property type="protein sequence ID" value="CAG8686029.1"/>
    <property type="molecule type" value="Genomic_DNA"/>
</dbReference>
<dbReference type="InterPro" id="IPR002641">
    <property type="entry name" value="PNPLA_dom"/>
</dbReference>
<dbReference type="Pfam" id="PF01734">
    <property type="entry name" value="Patatin"/>
    <property type="match status" value="1"/>
</dbReference>
<evidence type="ECO:0000313" key="7">
    <source>
        <dbReference type="Proteomes" id="UP000789901"/>
    </source>
</evidence>
<feature type="active site" description="Nucleophile" evidence="4">
    <location>
        <position position="76"/>
    </location>
</feature>
<dbReference type="InterPro" id="IPR016035">
    <property type="entry name" value="Acyl_Trfase/lysoPLipase"/>
</dbReference>
<dbReference type="Proteomes" id="UP000789901">
    <property type="component" value="Unassembled WGS sequence"/>
</dbReference>
<feature type="short sequence motif" description="GXSXG" evidence="4">
    <location>
        <begin position="74"/>
        <end position="78"/>
    </location>
</feature>
<keyword evidence="7" id="KW-1185">Reference proteome</keyword>
<dbReference type="Gene3D" id="3.40.1090.10">
    <property type="entry name" value="Cytosolic phospholipase A2 catalytic domain"/>
    <property type="match status" value="1"/>
</dbReference>
<comment type="caution">
    <text evidence="6">The sequence shown here is derived from an EMBL/GenBank/DDBJ whole genome shotgun (WGS) entry which is preliminary data.</text>
</comment>
<gene>
    <name evidence="6" type="ORF">GMARGA_LOCUS11262</name>
</gene>
<feature type="non-terminal residue" evidence="6">
    <location>
        <position position="1"/>
    </location>
</feature>
<dbReference type="PANTHER" id="PTHR24185">
    <property type="entry name" value="CALCIUM-INDEPENDENT PHOSPHOLIPASE A2-GAMMA"/>
    <property type="match status" value="1"/>
</dbReference>
<keyword evidence="1 4" id="KW-0378">Hydrolase</keyword>
<feature type="short sequence motif" description="GXGXXG" evidence="4">
    <location>
        <begin position="16"/>
        <end position="21"/>
    </location>
</feature>
<evidence type="ECO:0000256" key="2">
    <source>
        <dbReference type="ARBA" id="ARBA00022963"/>
    </source>
</evidence>
<evidence type="ECO:0000256" key="1">
    <source>
        <dbReference type="ARBA" id="ARBA00022801"/>
    </source>
</evidence>
<evidence type="ECO:0000256" key="4">
    <source>
        <dbReference type="PROSITE-ProRule" id="PRU01161"/>
    </source>
</evidence>
<dbReference type="PROSITE" id="PS51635">
    <property type="entry name" value="PNPLA"/>
    <property type="match status" value="1"/>
</dbReference>
<sequence>TDQGNKVTKYVLSIDGGGIRGLIPAIILATIEKQVTEKVKKYVEDEITKNKDAKLPKVDDIDVKIADLFDFVAGTSTGAIIALGLVIADEKNRPKFTAQKIVEIYEENRKKIFSKGVMKYLFSGLFQYDHKGIEDLLYEKFENKQINDSGIYKRKDDTVIKVLVPTFNITTNKRAFFTNYGPVSEKFLQKGMCYTISSALMKDAIRASTAAPAYFKSAHLKLNEKEEEEYVDGGVFMNNPSVQAYADAKAQFGESANIVVVSFGTGFYKELPKGIGNATARWLISFTNHIKPMTPIVNLMMTEESITNSTYLQNLLGQEHYYRFNIKLDDNIELDAIADDDIEKMKKTADKIMKEKSPNEFVKLVEILSNHYIEKLKKGDV</sequence>
<organism evidence="6 7">
    <name type="scientific">Gigaspora margarita</name>
    <dbReference type="NCBI Taxonomy" id="4874"/>
    <lineage>
        <taxon>Eukaryota</taxon>
        <taxon>Fungi</taxon>
        <taxon>Fungi incertae sedis</taxon>
        <taxon>Mucoromycota</taxon>
        <taxon>Glomeromycotina</taxon>
        <taxon>Glomeromycetes</taxon>
        <taxon>Diversisporales</taxon>
        <taxon>Gigasporaceae</taxon>
        <taxon>Gigaspora</taxon>
    </lineage>
</organism>
<feature type="domain" description="PNPLA" evidence="5">
    <location>
        <begin position="12"/>
        <end position="245"/>
    </location>
</feature>
<evidence type="ECO:0000259" key="5">
    <source>
        <dbReference type="PROSITE" id="PS51635"/>
    </source>
</evidence>
<protein>
    <submittedName>
        <fullName evidence="6">1452_t:CDS:1</fullName>
    </submittedName>
</protein>
<feature type="short sequence motif" description="DGA/G" evidence="4">
    <location>
        <begin position="232"/>
        <end position="234"/>
    </location>
</feature>
<proteinExistence type="predicted"/>
<dbReference type="SUPFAM" id="SSF52151">
    <property type="entry name" value="FabD/lysophospholipase-like"/>
    <property type="match status" value="1"/>
</dbReference>
<accession>A0ABN7UWY0</accession>
<name>A0ABN7UWY0_GIGMA</name>
<evidence type="ECO:0000256" key="3">
    <source>
        <dbReference type="ARBA" id="ARBA00023098"/>
    </source>
</evidence>
<keyword evidence="2 4" id="KW-0442">Lipid degradation</keyword>
<feature type="active site" description="Proton acceptor" evidence="4">
    <location>
        <position position="232"/>
    </location>
</feature>
<dbReference type="PANTHER" id="PTHR24185:SF1">
    <property type="entry name" value="CALCIUM-INDEPENDENT PHOSPHOLIPASE A2-GAMMA"/>
    <property type="match status" value="1"/>
</dbReference>
<evidence type="ECO:0000313" key="6">
    <source>
        <dbReference type="EMBL" id="CAG8686029.1"/>
    </source>
</evidence>
<keyword evidence="3 4" id="KW-0443">Lipid metabolism</keyword>
<reference evidence="6 7" key="1">
    <citation type="submission" date="2021-06" db="EMBL/GenBank/DDBJ databases">
        <authorList>
            <person name="Kallberg Y."/>
            <person name="Tangrot J."/>
            <person name="Rosling A."/>
        </authorList>
    </citation>
    <scope>NUCLEOTIDE SEQUENCE [LARGE SCALE GENOMIC DNA]</scope>
    <source>
        <strain evidence="6 7">120-4 pot B 10/14</strain>
    </source>
</reference>